<gene>
    <name evidence="2" type="ORF">PILCRDRAFT_11055</name>
</gene>
<keyword evidence="3" id="KW-1185">Reference proteome</keyword>
<name>A0A0C3BMT3_PILCF</name>
<accession>A0A0C3BMT3</accession>
<organism evidence="2 3">
    <name type="scientific">Piloderma croceum (strain F 1598)</name>
    <dbReference type="NCBI Taxonomy" id="765440"/>
    <lineage>
        <taxon>Eukaryota</taxon>
        <taxon>Fungi</taxon>
        <taxon>Dikarya</taxon>
        <taxon>Basidiomycota</taxon>
        <taxon>Agaricomycotina</taxon>
        <taxon>Agaricomycetes</taxon>
        <taxon>Agaricomycetidae</taxon>
        <taxon>Atheliales</taxon>
        <taxon>Atheliaceae</taxon>
        <taxon>Piloderma</taxon>
    </lineage>
</organism>
<feature type="compositionally biased region" description="Acidic residues" evidence="1">
    <location>
        <begin position="148"/>
        <end position="165"/>
    </location>
</feature>
<feature type="region of interest" description="Disordered" evidence="1">
    <location>
        <begin position="120"/>
        <end position="165"/>
    </location>
</feature>
<evidence type="ECO:0000256" key="1">
    <source>
        <dbReference type="SAM" id="MobiDB-lite"/>
    </source>
</evidence>
<reference evidence="3" key="2">
    <citation type="submission" date="2015-01" db="EMBL/GenBank/DDBJ databases">
        <title>Evolutionary Origins and Diversification of the Mycorrhizal Mutualists.</title>
        <authorList>
            <consortium name="DOE Joint Genome Institute"/>
            <consortium name="Mycorrhizal Genomics Consortium"/>
            <person name="Kohler A."/>
            <person name="Kuo A."/>
            <person name="Nagy L.G."/>
            <person name="Floudas D."/>
            <person name="Copeland A."/>
            <person name="Barry K.W."/>
            <person name="Cichocki N."/>
            <person name="Veneault-Fourrey C."/>
            <person name="LaButti K."/>
            <person name="Lindquist E.A."/>
            <person name="Lipzen A."/>
            <person name="Lundell T."/>
            <person name="Morin E."/>
            <person name="Murat C."/>
            <person name="Riley R."/>
            <person name="Ohm R."/>
            <person name="Sun H."/>
            <person name="Tunlid A."/>
            <person name="Henrissat B."/>
            <person name="Grigoriev I.V."/>
            <person name="Hibbett D.S."/>
            <person name="Martin F."/>
        </authorList>
    </citation>
    <scope>NUCLEOTIDE SEQUENCE [LARGE SCALE GENOMIC DNA]</scope>
    <source>
        <strain evidence="3">F 1598</strain>
    </source>
</reference>
<dbReference type="Proteomes" id="UP000054166">
    <property type="component" value="Unassembled WGS sequence"/>
</dbReference>
<dbReference type="AlphaFoldDB" id="A0A0C3BMT3"/>
<proteinExistence type="predicted"/>
<protein>
    <submittedName>
        <fullName evidence="2">Uncharacterized protein</fullName>
    </submittedName>
</protein>
<dbReference type="OrthoDB" id="3243290at2759"/>
<dbReference type="InParanoid" id="A0A0C3BMT3"/>
<dbReference type="HOGENOM" id="CLU_1611423_0_0_1"/>
<dbReference type="EMBL" id="KN833015">
    <property type="protein sequence ID" value="KIM78587.1"/>
    <property type="molecule type" value="Genomic_DNA"/>
</dbReference>
<evidence type="ECO:0000313" key="3">
    <source>
        <dbReference type="Proteomes" id="UP000054166"/>
    </source>
</evidence>
<sequence length="165" mass="18322">MAPGYIAEYQEQIEELDDDYINELHGGLETPFSHCQCLPNSKFEGGSVIWEVQKGDVVLLGNPCFYELVSMGDAGRQKTCHAPTHTGYGALQQALLQLTGLLRKQARMTLNFQKTLTQVAAPNKKQSAHARNQHIPPTRRKQTGSADNLDDEEEDQPLDATLDDV</sequence>
<feature type="compositionally biased region" description="Basic residues" evidence="1">
    <location>
        <begin position="126"/>
        <end position="142"/>
    </location>
</feature>
<evidence type="ECO:0000313" key="2">
    <source>
        <dbReference type="EMBL" id="KIM78587.1"/>
    </source>
</evidence>
<reference evidence="2 3" key="1">
    <citation type="submission" date="2014-04" db="EMBL/GenBank/DDBJ databases">
        <authorList>
            <consortium name="DOE Joint Genome Institute"/>
            <person name="Kuo A."/>
            <person name="Tarkka M."/>
            <person name="Buscot F."/>
            <person name="Kohler A."/>
            <person name="Nagy L.G."/>
            <person name="Floudas D."/>
            <person name="Copeland A."/>
            <person name="Barry K.W."/>
            <person name="Cichocki N."/>
            <person name="Veneault-Fourrey C."/>
            <person name="LaButti K."/>
            <person name="Lindquist E.A."/>
            <person name="Lipzen A."/>
            <person name="Lundell T."/>
            <person name="Morin E."/>
            <person name="Murat C."/>
            <person name="Sun H."/>
            <person name="Tunlid A."/>
            <person name="Henrissat B."/>
            <person name="Grigoriev I.V."/>
            <person name="Hibbett D.S."/>
            <person name="Martin F."/>
            <person name="Nordberg H.P."/>
            <person name="Cantor M.N."/>
            <person name="Hua S.X."/>
        </authorList>
    </citation>
    <scope>NUCLEOTIDE SEQUENCE [LARGE SCALE GENOMIC DNA]</scope>
    <source>
        <strain evidence="2 3">F 1598</strain>
    </source>
</reference>